<evidence type="ECO:0000313" key="2">
    <source>
        <dbReference type="EMBL" id="GAA4899390.1"/>
    </source>
</evidence>
<reference evidence="3" key="1">
    <citation type="journal article" date="2019" name="Int. J. Syst. Evol. Microbiol.">
        <title>The Global Catalogue of Microorganisms (GCM) 10K type strain sequencing project: providing services to taxonomists for standard genome sequencing and annotation.</title>
        <authorList>
            <consortium name="The Broad Institute Genomics Platform"/>
            <consortium name="The Broad Institute Genome Sequencing Center for Infectious Disease"/>
            <person name="Wu L."/>
            <person name="Ma J."/>
        </authorList>
    </citation>
    <scope>NUCLEOTIDE SEQUENCE [LARGE SCALE GENOMIC DNA]</scope>
    <source>
        <strain evidence="3">JCM 18401</strain>
    </source>
</reference>
<feature type="transmembrane region" description="Helical" evidence="1">
    <location>
        <begin position="354"/>
        <end position="375"/>
    </location>
</feature>
<proteinExistence type="predicted"/>
<protein>
    <recommendedName>
        <fullName evidence="4">SMODS and SLOG-associating 2TM effector domain-containing protein</fullName>
    </recommendedName>
</protein>
<gene>
    <name evidence="2" type="ORF">GCM10023333_36260</name>
</gene>
<keyword evidence="3" id="KW-1185">Reference proteome</keyword>
<evidence type="ECO:0000313" key="3">
    <source>
        <dbReference type="Proteomes" id="UP001499988"/>
    </source>
</evidence>
<organism evidence="2 3">
    <name type="scientific">Ferrimonas pelagia</name>
    <dbReference type="NCBI Taxonomy" id="1177826"/>
    <lineage>
        <taxon>Bacteria</taxon>
        <taxon>Pseudomonadati</taxon>
        <taxon>Pseudomonadota</taxon>
        <taxon>Gammaproteobacteria</taxon>
        <taxon>Alteromonadales</taxon>
        <taxon>Ferrimonadaceae</taxon>
        <taxon>Ferrimonas</taxon>
    </lineage>
</organism>
<feature type="transmembrane region" description="Helical" evidence="1">
    <location>
        <begin position="531"/>
        <end position="549"/>
    </location>
</feature>
<dbReference type="SUPFAM" id="SSF102405">
    <property type="entry name" value="MCP/YpsA-like"/>
    <property type="match status" value="1"/>
</dbReference>
<name>A0ABP9FEL3_9GAMM</name>
<evidence type="ECO:0008006" key="4">
    <source>
        <dbReference type="Google" id="ProtNLM"/>
    </source>
</evidence>
<dbReference type="Proteomes" id="UP001499988">
    <property type="component" value="Unassembled WGS sequence"/>
</dbReference>
<comment type="caution">
    <text evidence="2">The sequence shown here is derived from an EMBL/GenBank/DDBJ whole genome shotgun (WGS) entry which is preliminary data.</text>
</comment>
<keyword evidence="1" id="KW-0812">Transmembrane</keyword>
<keyword evidence="1" id="KW-0472">Membrane</keyword>
<dbReference type="EMBL" id="BAABJZ010000101">
    <property type="protein sequence ID" value="GAA4899390.1"/>
    <property type="molecule type" value="Genomic_DNA"/>
</dbReference>
<feature type="transmembrane region" description="Helical" evidence="1">
    <location>
        <begin position="497"/>
        <end position="519"/>
    </location>
</feature>
<sequence length="616" mass="68878">MSVLERHHSALPFILGVVGHRDLLPEQEGPIKRQVREALQYWLEQLSPATPLWLMSGLAVGADTWVTEEALALQQRWGAERIRIKACLPMPLSAYRQDFDDTERDCAESRRLDAIIETLAQQGEELLVVPSHLSDEQLKVALLDGGYGLERNTLYLNQSVFVAKYANVLLALWDGLPAKGAGGTADAVSYKLGLPTEWPLGQSNPALAPVSAFDGQVGGLVHRIPVSRIDGAEPATPLYSAFEARSCSGDLMAGHQLWVCQGGETQSKRSAADFLSEEFNRLVRDLNHYNELAPGQVQQGAAAPGLTISLPAFRRADAVALSRQTEYRRVLQRFFVTVLIVLVLYELASNFLDSVAGIGIFGAIFVGIGLSALQVKLASRREIKWKYQLARGIAEGMRIRGFLNAAAVPPSAAPLIPRRFRQHLPLLNHAIAFAEWDWWYHKTQFCGETTRQVWLDDQLRFFGDRLQTEPSRQVKWQDRFYKRPRYGAKKCKRWAKALFNASILFAFGLFAVVALEFGFDVSLFAQSKSVLMLGVQYCLMAAGAVALWGELTGYGAITEGYQTLEQLYRRADELLEGDWDLGKEVMLTDLAREAMFEHVTWHNAEAENDIKRKQQL</sequence>
<evidence type="ECO:0000256" key="1">
    <source>
        <dbReference type="SAM" id="Phobius"/>
    </source>
</evidence>
<dbReference type="Gene3D" id="3.40.50.450">
    <property type="match status" value="1"/>
</dbReference>
<accession>A0ABP9FEL3</accession>
<feature type="transmembrane region" description="Helical" evidence="1">
    <location>
        <begin position="330"/>
        <end position="348"/>
    </location>
</feature>
<keyword evidence="1" id="KW-1133">Transmembrane helix</keyword>